<comment type="caution">
    <text evidence="2">The sequence shown here is derived from an EMBL/GenBank/DDBJ whole genome shotgun (WGS) entry which is preliminary data.</text>
</comment>
<reference evidence="2" key="1">
    <citation type="journal article" date="2022" name="Int. J. Mol. Sci.">
        <title>Draft Genome of Tanacetum Coccineum: Genomic Comparison of Closely Related Tanacetum-Family Plants.</title>
        <authorList>
            <person name="Yamashiro T."/>
            <person name="Shiraishi A."/>
            <person name="Nakayama K."/>
            <person name="Satake H."/>
        </authorList>
    </citation>
    <scope>NUCLEOTIDE SEQUENCE</scope>
</reference>
<name>A0ABQ5JAM0_9ASTR</name>
<proteinExistence type="predicted"/>
<gene>
    <name evidence="2" type="ORF">Tco_1131945</name>
</gene>
<keyword evidence="3" id="KW-1185">Reference proteome</keyword>
<evidence type="ECO:0000256" key="1">
    <source>
        <dbReference type="SAM" id="MobiDB-lite"/>
    </source>
</evidence>
<reference evidence="2" key="2">
    <citation type="submission" date="2022-01" db="EMBL/GenBank/DDBJ databases">
        <authorList>
            <person name="Yamashiro T."/>
            <person name="Shiraishi A."/>
            <person name="Satake H."/>
            <person name="Nakayama K."/>
        </authorList>
    </citation>
    <scope>NUCLEOTIDE SEQUENCE</scope>
</reference>
<evidence type="ECO:0000313" key="2">
    <source>
        <dbReference type="EMBL" id="GJU09549.1"/>
    </source>
</evidence>
<organism evidence="2 3">
    <name type="scientific">Tanacetum coccineum</name>
    <dbReference type="NCBI Taxonomy" id="301880"/>
    <lineage>
        <taxon>Eukaryota</taxon>
        <taxon>Viridiplantae</taxon>
        <taxon>Streptophyta</taxon>
        <taxon>Embryophyta</taxon>
        <taxon>Tracheophyta</taxon>
        <taxon>Spermatophyta</taxon>
        <taxon>Magnoliopsida</taxon>
        <taxon>eudicotyledons</taxon>
        <taxon>Gunneridae</taxon>
        <taxon>Pentapetalae</taxon>
        <taxon>asterids</taxon>
        <taxon>campanulids</taxon>
        <taxon>Asterales</taxon>
        <taxon>Asteraceae</taxon>
        <taxon>Asteroideae</taxon>
        <taxon>Anthemideae</taxon>
        <taxon>Anthemidinae</taxon>
        <taxon>Tanacetum</taxon>
    </lineage>
</organism>
<sequence>MKSELEMRRRREKLLGLLHAPLGLNLGPRILSIIGSSIVTVGLECEHTDWQAGNPTSLEAVQSISKGDIFDADMDGDLGKTGHFWNLMPSKSDLVYPSLDDFVDVNESVSEFVVEKPTVETNEPETARNENRALIIEDLVSDSDKENMPKVKTVEMFNKPSFAKINFVKSTEQVKSPRKTSVDKNRQKIPSPRGNKRNWNQQMS</sequence>
<dbReference type="Proteomes" id="UP001151760">
    <property type="component" value="Unassembled WGS sequence"/>
</dbReference>
<evidence type="ECO:0000313" key="3">
    <source>
        <dbReference type="Proteomes" id="UP001151760"/>
    </source>
</evidence>
<accession>A0ABQ5JAM0</accession>
<dbReference type="EMBL" id="BQNB010021737">
    <property type="protein sequence ID" value="GJU09549.1"/>
    <property type="molecule type" value="Genomic_DNA"/>
</dbReference>
<feature type="region of interest" description="Disordered" evidence="1">
    <location>
        <begin position="173"/>
        <end position="204"/>
    </location>
</feature>
<protein>
    <submittedName>
        <fullName evidence="2">Uncharacterized protein</fullName>
    </submittedName>
</protein>